<evidence type="ECO:0000313" key="3">
    <source>
        <dbReference type="Proteomes" id="UP000762676"/>
    </source>
</evidence>
<gene>
    <name evidence="2" type="ORF">ElyMa_000587000</name>
</gene>
<dbReference type="InterPro" id="IPR000922">
    <property type="entry name" value="Lectin_gal-bd_dom"/>
</dbReference>
<accession>A0AAV4G659</accession>
<dbReference type="Pfam" id="PF02140">
    <property type="entry name" value="SUEL_Lectin"/>
    <property type="match status" value="1"/>
</dbReference>
<protein>
    <submittedName>
        <fullName evidence="2">L-rhamnose-binding lectin ELEL-1</fullName>
    </submittedName>
</protein>
<sequence length="118" mass="12985">MQDKVKIWSNSLPNPITATVFFASLAFLPRLSYGLSALEHRTMSIFCQNGNTINILNAEYKSKDPHSTCTAVNAVTLVKDRCQGKDSCSLLASNTIYSDPCPHETKMLYVTYACGDGE</sequence>
<keyword evidence="3" id="KW-1185">Reference proteome</keyword>
<dbReference type="PROSITE" id="PS50228">
    <property type="entry name" value="SUEL_LECTIN"/>
    <property type="match status" value="1"/>
</dbReference>
<dbReference type="Proteomes" id="UP000762676">
    <property type="component" value="Unassembled WGS sequence"/>
</dbReference>
<dbReference type="EMBL" id="BMAT01001145">
    <property type="protein sequence ID" value="GFR80669.1"/>
    <property type="molecule type" value="Genomic_DNA"/>
</dbReference>
<feature type="domain" description="SUEL-type lectin" evidence="1">
    <location>
        <begin position="37"/>
        <end position="115"/>
    </location>
</feature>
<proteinExistence type="predicted"/>
<reference evidence="2 3" key="1">
    <citation type="journal article" date="2021" name="Elife">
        <title>Chloroplast acquisition without the gene transfer in kleptoplastic sea slugs, Plakobranchus ocellatus.</title>
        <authorList>
            <person name="Maeda T."/>
            <person name="Takahashi S."/>
            <person name="Yoshida T."/>
            <person name="Shimamura S."/>
            <person name="Takaki Y."/>
            <person name="Nagai Y."/>
            <person name="Toyoda A."/>
            <person name="Suzuki Y."/>
            <person name="Arimoto A."/>
            <person name="Ishii H."/>
            <person name="Satoh N."/>
            <person name="Nishiyama T."/>
            <person name="Hasebe M."/>
            <person name="Maruyama T."/>
            <person name="Minagawa J."/>
            <person name="Obokata J."/>
            <person name="Shigenobu S."/>
        </authorList>
    </citation>
    <scope>NUCLEOTIDE SEQUENCE [LARGE SCALE GENOMIC DNA]</scope>
</reference>
<evidence type="ECO:0000313" key="2">
    <source>
        <dbReference type="EMBL" id="GFR80669.1"/>
    </source>
</evidence>
<name>A0AAV4G659_9GAST</name>
<comment type="caution">
    <text evidence="2">The sequence shown here is derived from an EMBL/GenBank/DDBJ whole genome shotgun (WGS) entry which is preliminary data.</text>
</comment>
<dbReference type="PANTHER" id="PTHR46780">
    <property type="entry name" value="PROTEIN EVA-1"/>
    <property type="match status" value="1"/>
</dbReference>
<dbReference type="AlphaFoldDB" id="A0AAV4G659"/>
<dbReference type="Gene3D" id="2.60.120.740">
    <property type="match status" value="1"/>
</dbReference>
<dbReference type="InterPro" id="IPR043159">
    <property type="entry name" value="Lectin_gal-bd_sf"/>
</dbReference>
<evidence type="ECO:0000259" key="1">
    <source>
        <dbReference type="PROSITE" id="PS50228"/>
    </source>
</evidence>
<organism evidence="2 3">
    <name type="scientific">Elysia marginata</name>
    <dbReference type="NCBI Taxonomy" id="1093978"/>
    <lineage>
        <taxon>Eukaryota</taxon>
        <taxon>Metazoa</taxon>
        <taxon>Spiralia</taxon>
        <taxon>Lophotrochozoa</taxon>
        <taxon>Mollusca</taxon>
        <taxon>Gastropoda</taxon>
        <taxon>Heterobranchia</taxon>
        <taxon>Euthyneura</taxon>
        <taxon>Panpulmonata</taxon>
        <taxon>Sacoglossa</taxon>
        <taxon>Placobranchoidea</taxon>
        <taxon>Plakobranchidae</taxon>
        <taxon>Elysia</taxon>
    </lineage>
</organism>
<dbReference type="GO" id="GO:0030246">
    <property type="term" value="F:carbohydrate binding"/>
    <property type="evidence" value="ECO:0007669"/>
    <property type="project" value="InterPro"/>
</dbReference>